<gene>
    <name evidence="1" type="ORF">D3Y57_07045</name>
</gene>
<dbReference type="KEGG" id="spha:D3Y57_07045"/>
<sequence>MGATGSRTSRAAAVQPHGRSVFCCSFSQGACPMSSTSFTAASPLAVKVWARKAFNDSVKPTLYGMLTGTSDRSVVQIRDELGKEGDRVRFRIRMLPQGIGVQDSESLEGKEESLDYKYFDLNLGEKRHAFQVELNLSEQRTMADVRSDMKDAIEEWTEEYIDRTFFEYLTGFGQGPAGASWFHPSGALGGNALQAPTADRIVYGGIGVASKAALAATDTMSFAILDKLAERAKLATPTMRKAKFNGKLCWVVILHPYHVTDLRKNTGNLQWADIVKASMQGGGENMFEHETLGMYRDMLLVESTRCPTFTDYGAGGNVQAARALFLGAQAAVTAFGQKTDDKGRMKLVEKSKDYGKYLGTAATFIWGLAKTHFVNQSDFGVFAVDTAAAPVV</sequence>
<name>A0A494TEN6_SPHPE</name>
<evidence type="ECO:0000313" key="2">
    <source>
        <dbReference type="Proteomes" id="UP000276254"/>
    </source>
</evidence>
<dbReference type="InterPro" id="IPR025267">
    <property type="entry name" value="ORF017-like"/>
</dbReference>
<dbReference type="EMBL" id="CP032829">
    <property type="protein sequence ID" value="AYJ85774.1"/>
    <property type="molecule type" value="Genomic_DNA"/>
</dbReference>
<dbReference type="Proteomes" id="UP000276254">
    <property type="component" value="Chromosome"/>
</dbReference>
<evidence type="ECO:0000313" key="1">
    <source>
        <dbReference type="EMBL" id="AYJ85774.1"/>
    </source>
</evidence>
<proteinExistence type="predicted"/>
<dbReference type="AlphaFoldDB" id="A0A494TEN6"/>
<dbReference type="Pfam" id="PF13252">
    <property type="entry name" value="Phage_capsid_3"/>
    <property type="match status" value="1"/>
</dbReference>
<protein>
    <submittedName>
        <fullName evidence="1">N4-gp56 family major capsid protein</fullName>
    </submittedName>
</protein>
<keyword evidence="2" id="KW-1185">Reference proteome</keyword>
<reference evidence="1 2" key="1">
    <citation type="submission" date="2018-09" db="EMBL/GenBank/DDBJ databases">
        <title>Sphingomonas peninsula sp. nov., isolated from fildes peninsula, Antarctic soil.</title>
        <authorList>
            <person name="Yingchao G."/>
        </authorList>
    </citation>
    <scope>NUCLEOTIDE SEQUENCE [LARGE SCALE GENOMIC DNA]</scope>
    <source>
        <strain evidence="1 2">YZ-8</strain>
    </source>
</reference>
<dbReference type="NCBIfam" id="TIGR04387">
    <property type="entry name" value="capsid_maj_N4"/>
    <property type="match status" value="1"/>
</dbReference>
<organism evidence="1 2">
    <name type="scientific">Sphingomonas paeninsulae</name>
    <dbReference type="NCBI Taxonomy" id="2319844"/>
    <lineage>
        <taxon>Bacteria</taxon>
        <taxon>Pseudomonadati</taxon>
        <taxon>Pseudomonadota</taxon>
        <taxon>Alphaproteobacteria</taxon>
        <taxon>Sphingomonadales</taxon>
        <taxon>Sphingomonadaceae</taxon>
        <taxon>Sphingomonas</taxon>
    </lineage>
</organism>
<accession>A0A494TEN6</accession>
<dbReference type="OrthoDB" id="8197113at2"/>